<feature type="domain" description="SGNH hydrolase-type esterase" evidence="2">
    <location>
        <begin position="43"/>
        <end position="236"/>
    </location>
</feature>
<gene>
    <name evidence="3" type="ORF">Aau02nite_40270</name>
</gene>
<organism evidence="3 4">
    <name type="scientific">Actinoplanes auranticolor</name>
    <dbReference type="NCBI Taxonomy" id="47988"/>
    <lineage>
        <taxon>Bacteria</taxon>
        <taxon>Bacillati</taxon>
        <taxon>Actinomycetota</taxon>
        <taxon>Actinomycetes</taxon>
        <taxon>Micromonosporales</taxon>
        <taxon>Micromonosporaceae</taxon>
        <taxon>Actinoplanes</taxon>
    </lineage>
</organism>
<keyword evidence="3" id="KW-0449">Lipoprotein</keyword>
<evidence type="ECO:0000259" key="2">
    <source>
        <dbReference type="Pfam" id="PF13472"/>
    </source>
</evidence>
<dbReference type="Gene3D" id="3.40.50.1110">
    <property type="entry name" value="SGNH hydrolase"/>
    <property type="match status" value="1"/>
</dbReference>
<proteinExistence type="predicted"/>
<protein>
    <submittedName>
        <fullName evidence="3">Lipoprotein</fullName>
    </submittedName>
</protein>
<dbReference type="PANTHER" id="PTHR21325:SF31">
    <property type="entry name" value="GH22081P-RELATED"/>
    <property type="match status" value="1"/>
</dbReference>
<sequence>MLRRWHLAVLVVLAALALACEGAGTAAPEPTGTAKGLPASMGALGDSITAGYGSCFTLVACSRNSWSTGSSAAVDSHYRRIREDNGAIRGNAENYAVPGARARDLAGQADRAVDDKVQYVTVLIGANDACVDRVADMTKTRTFRKQVDTALARLKKGLPKTRVLVVSIPNLYRLWQLGHENERAVRAWRRGVCQSLLARPTSTAKADDERRRQVGDRVDAYNRELEAACEKYGRKCRWDGGAAHRVRFSLDLVNEIDYFHPDVEGQNKLADVTYPGRFKW</sequence>
<feature type="signal peptide" evidence="1">
    <location>
        <begin position="1"/>
        <end position="19"/>
    </location>
</feature>
<dbReference type="Proteomes" id="UP000681340">
    <property type="component" value="Unassembled WGS sequence"/>
</dbReference>
<dbReference type="PROSITE" id="PS51257">
    <property type="entry name" value="PROKAR_LIPOPROTEIN"/>
    <property type="match status" value="1"/>
</dbReference>
<evidence type="ECO:0000313" key="4">
    <source>
        <dbReference type="Proteomes" id="UP000681340"/>
    </source>
</evidence>
<evidence type="ECO:0000313" key="3">
    <source>
        <dbReference type="EMBL" id="GIM70279.1"/>
    </source>
</evidence>
<dbReference type="InterPro" id="IPR038885">
    <property type="entry name" value="PLB1"/>
</dbReference>
<dbReference type="AlphaFoldDB" id="A0A919SEJ2"/>
<reference evidence="3" key="1">
    <citation type="submission" date="2021-03" db="EMBL/GenBank/DDBJ databases">
        <title>Whole genome shotgun sequence of Actinoplanes auranticolor NBRC 12245.</title>
        <authorList>
            <person name="Komaki H."/>
            <person name="Tamura T."/>
        </authorList>
    </citation>
    <scope>NUCLEOTIDE SEQUENCE</scope>
    <source>
        <strain evidence="3">NBRC 12245</strain>
    </source>
</reference>
<feature type="chain" id="PRO_5039411272" evidence="1">
    <location>
        <begin position="20"/>
        <end position="280"/>
    </location>
</feature>
<dbReference type="PANTHER" id="PTHR21325">
    <property type="entry name" value="PHOSPHOLIPASE B, PLB1"/>
    <property type="match status" value="1"/>
</dbReference>
<keyword evidence="4" id="KW-1185">Reference proteome</keyword>
<name>A0A919SEJ2_9ACTN</name>
<dbReference type="Pfam" id="PF13472">
    <property type="entry name" value="Lipase_GDSL_2"/>
    <property type="match status" value="1"/>
</dbReference>
<dbReference type="InterPro" id="IPR013830">
    <property type="entry name" value="SGNH_hydro"/>
</dbReference>
<evidence type="ECO:0000256" key="1">
    <source>
        <dbReference type="SAM" id="SignalP"/>
    </source>
</evidence>
<dbReference type="InterPro" id="IPR036514">
    <property type="entry name" value="SGNH_hydro_sf"/>
</dbReference>
<keyword evidence="1" id="KW-0732">Signal</keyword>
<dbReference type="GO" id="GO:0004620">
    <property type="term" value="F:phospholipase activity"/>
    <property type="evidence" value="ECO:0007669"/>
    <property type="project" value="InterPro"/>
</dbReference>
<dbReference type="RefSeq" id="WP_212990030.1">
    <property type="nucleotide sequence ID" value="NZ_BAABEA010000015.1"/>
</dbReference>
<dbReference type="EMBL" id="BOQL01000030">
    <property type="protein sequence ID" value="GIM70279.1"/>
    <property type="molecule type" value="Genomic_DNA"/>
</dbReference>
<dbReference type="SUPFAM" id="SSF52266">
    <property type="entry name" value="SGNH hydrolase"/>
    <property type="match status" value="1"/>
</dbReference>
<comment type="caution">
    <text evidence="3">The sequence shown here is derived from an EMBL/GenBank/DDBJ whole genome shotgun (WGS) entry which is preliminary data.</text>
</comment>
<accession>A0A919SEJ2</accession>